<dbReference type="InParanoid" id="G4ZQ33"/>
<dbReference type="SMR" id="G4ZQ33"/>
<dbReference type="GeneID" id="20646534"/>
<name>G4ZQ33_PHYSP</name>
<evidence type="ECO:0008006" key="3">
    <source>
        <dbReference type="Google" id="ProtNLM"/>
    </source>
</evidence>
<protein>
    <recommendedName>
        <fullName evidence="3">RXLR phytopathogen effector protein WY-domain domain-containing protein</fullName>
    </recommendedName>
</protein>
<dbReference type="AlphaFoldDB" id="G4ZQ33"/>
<gene>
    <name evidence="1" type="ORF">PHYSODRAFT_332813</name>
</gene>
<dbReference type="EMBL" id="JH159155">
    <property type="protein sequence ID" value="EGZ14422.1"/>
    <property type="molecule type" value="Genomic_DNA"/>
</dbReference>
<dbReference type="RefSeq" id="XP_009528171.1">
    <property type="nucleotide sequence ID" value="XM_009529876.1"/>
</dbReference>
<reference evidence="1 2" key="1">
    <citation type="journal article" date="2006" name="Science">
        <title>Phytophthora genome sequences uncover evolutionary origins and mechanisms of pathogenesis.</title>
        <authorList>
            <person name="Tyler B.M."/>
            <person name="Tripathy S."/>
            <person name="Zhang X."/>
            <person name="Dehal P."/>
            <person name="Jiang R.H."/>
            <person name="Aerts A."/>
            <person name="Arredondo F.D."/>
            <person name="Baxter L."/>
            <person name="Bensasson D."/>
            <person name="Beynon J.L."/>
            <person name="Chapman J."/>
            <person name="Damasceno C.M."/>
            <person name="Dorrance A.E."/>
            <person name="Dou D."/>
            <person name="Dickerman A.W."/>
            <person name="Dubchak I.L."/>
            <person name="Garbelotto M."/>
            <person name="Gijzen M."/>
            <person name="Gordon S.G."/>
            <person name="Govers F."/>
            <person name="Grunwald N.J."/>
            <person name="Huang W."/>
            <person name="Ivors K.L."/>
            <person name="Jones R.W."/>
            <person name="Kamoun S."/>
            <person name="Krampis K."/>
            <person name="Lamour K.H."/>
            <person name="Lee M.K."/>
            <person name="McDonald W.H."/>
            <person name="Medina M."/>
            <person name="Meijer H.J."/>
            <person name="Nordberg E.K."/>
            <person name="Maclean D.J."/>
            <person name="Ospina-Giraldo M.D."/>
            <person name="Morris P.F."/>
            <person name="Phuntumart V."/>
            <person name="Putnam N.H."/>
            <person name="Rash S."/>
            <person name="Rose J.K."/>
            <person name="Sakihama Y."/>
            <person name="Salamov A.A."/>
            <person name="Savidor A."/>
            <person name="Scheuring C.F."/>
            <person name="Smith B.M."/>
            <person name="Sobral B.W."/>
            <person name="Terry A."/>
            <person name="Torto-Alalibo T.A."/>
            <person name="Win J."/>
            <person name="Xu Z."/>
            <person name="Zhang H."/>
            <person name="Grigoriev I.V."/>
            <person name="Rokhsar D.S."/>
            <person name="Boore J.L."/>
        </authorList>
    </citation>
    <scope>NUCLEOTIDE SEQUENCE [LARGE SCALE GENOMIC DNA]</scope>
    <source>
        <strain evidence="1 2">P6497</strain>
    </source>
</reference>
<accession>G4ZQ33</accession>
<evidence type="ECO:0000313" key="2">
    <source>
        <dbReference type="Proteomes" id="UP000002640"/>
    </source>
</evidence>
<organism evidence="1 2">
    <name type="scientific">Phytophthora sojae (strain P6497)</name>
    <name type="common">Soybean stem and root rot agent</name>
    <name type="synonym">Phytophthora megasperma f. sp. glycines</name>
    <dbReference type="NCBI Taxonomy" id="1094619"/>
    <lineage>
        <taxon>Eukaryota</taxon>
        <taxon>Sar</taxon>
        <taxon>Stramenopiles</taxon>
        <taxon>Oomycota</taxon>
        <taxon>Peronosporomycetes</taxon>
        <taxon>Peronosporales</taxon>
        <taxon>Peronosporaceae</taxon>
        <taxon>Phytophthora</taxon>
    </lineage>
</organism>
<dbReference type="Proteomes" id="UP000002640">
    <property type="component" value="Unassembled WGS sequence"/>
</dbReference>
<proteinExistence type="predicted"/>
<sequence length="240" mass="27418">MWLKEKKTPLEVFNSLGLDTGTKNLLTNPKLKTWSFFVLDYNWKSPGQAASMTAEGQRKKNSGVRTVARALQAEQFEGWFLKGLPPDVVFNVLKLDKVGADKLLSAPTFKVWYNYFHSLNRYNTNKETDMIKHLQGVYNDVPLAKAIVVAKKDKATQAIATKLRQTQFQNWLVEGKTPHAIFQMLMKDRMHWTHEDVYWGYKAFYTNISRKNAAMVPSILSSDEAAGCPQVIAVLQFDHD</sequence>
<keyword evidence="2" id="KW-1185">Reference proteome</keyword>
<dbReference type="KEGG" id="psoj:PHYSODRAFT_332813"/>
<evidence type="ECO:0000313" key="1">
    <source>
        <dbReference type="EMBL" id="EGZ14422.1"/>
    </source>
</evidence>